<protein>
    <submittedName>
        <fullName evidence="2">Uncharacterized protein</fullName>
    </submittedName>
</protein>
<organism evidence="2">
    <name type="scientific">Legionella resiliens</name>
    <dbReference type="NCBI Taxonomy" id="2905958"/>
    <lineage>
        <taxon>Bacteria</taxon>
        <taxon>Pseudomonadati</taxon>
        <taxon>Pseudomonadota</taxon>
        <taxon>Gammaproteobacteria</taxon>
        <taxon>Legionellales</taxon>
        <taxon>Legionellaceae</taxon>
        <taxon>Legionella</taxon>
    </lineage>
</organism>
<keyword evidence="1" id="KW-0175">Coiled coil</keyword>
<dbReference type="AlphaFoldDB" id="A0A977J6L5"/>
<sequence>MSNVNNRGVEMEYSVSFCVFDHTIGGNPFWHGSFYLSKLDKSKKMLEVVETWGFYGVTSTGDKNSRFEQFKRKNHLDVDLQGNHGMLVHEEIRFMDLGYGLHGYTFELTQQQFEELQRRCAKEKADQEAAIKEIVGDGQNFKVDPQREGRIYKEEAYSRQIFEIEQIKAKIEGRPSRLKPFDFHLSLGYRQVSFLGFDFWVPVPSLENSNTCKTRAVALLEGILTEKQLAPFKNSSFPRFISGLEPILLHSEGTLRPHTKSSGRQVFSRNWGDKDVKLYWSVPPQRFDKLSEESADLVNIDTEYRNEVKDIVRKLQCLEWAIRNASFSKKFKEEEAYLTKYKDDLADVIVKCYRAFAIIEPKKDTKISGWQGFALSLFSVPRSKEEKKLQDKIHHAKMLFNSIYWAIVDEWKIDKDYPSEISAPEDAEDYNDLEAVASYLSKNDKKNVCQIIGRNYIENEKMQATSRIFSPT</sequence>
<reference evidence="2" key="1">
    <citation type="submission" date="2022-06" db="EMBL/GenBank/DDBJ databases">
        <authorList>
            <person name="Cristino S."/>
        </authorList>
    </citation>
    <scope>NUCLEOTIDE SEQUENCE</scope>
    <source>
        <strain evidence="2">8cVS16</strain>
        <plasmid evidence="2">pVS16</plasmid>
    </source>
</reference>
<accession>A0A977J6L5</accession>
<dbReference type="EMBL" id="ON715015">
    <property type="protein sequence ID" value="UWX38851.1"/>
    <property type="molecule type" value="Genomic_DNA"/>
</dbReference>
<evidence type="ECO:0000256" key="1">
    <source>
        <dbReference type="SAM" id="Coils"/>
    </source>
</evidence>
<evidence type="ECO:0000313" key="2">
    <source>
        <dbReference type="EMBL" id="UWX38851.1"/>
    </source>
</evidence>
<feature type="coiled-coil region" evidence="1">
    <location>
        <begin position="106"/>
        <end position="133"/>
    </location>
</feature>
<name>A0A977J6L5_9GAMM</name>
<geneLocation type="plasmid" evidence="2">
    <name>pVS16</name>
</geneLocation>
<gene>
    <name evidence="2" type="ORF">LXO92_p00017</name>
</gene>
<keyword evidence="2" id="KW-0614">Plasmid</keyword>
<proteinExistence type="predicted"/>